<dbReference type="SMART" id="SM00530">
    <property type="entry name" value="HTH_XRE"/>
    <property type="match status" value="1"/>
</dbReference>
<sequence length="92" mass="9920">MIRSAEDFGKLVKLARKGLGWTQRELAARSGTGERFIVDLEGGKPSCQLDRALLVARTVGLELGDLREARSIAPQTGTDDDLAFLPSFGSDT</sequence>
<evidence type="ECO:0000313" key="2">
    <source>
        <dbReference type="EMBL" id="RYC13932.1"/>
    </source>
</evidence>
<dbReference type="InterPro" id="IPR001387">
    <property type="entry name" value="Cro/C1-type_HTH"/>
</dbReference>
<dbReference type="AlphaFoldDB" id="A0A4Q2T5L0"/>
<keyword evidence="3" id="KW-1185">Reference proteome</keyword>
<proteinExistence type="predicted"/>
<accession>A0A4Q2T5L0</accession>
<dbReference type="PROSITE" id="PS50943">
    <property type="entry name" value="HTH_CROC1"/>
    <property type="match status" value="1"/>
</dbReference>
<dbReference type="RefSeq" id="WP_112690470.1">
    <property type="nucleotide sequence ID" value="NZ_SDVB01000216.1"/>
</dbReference>
<dbReference type="Gene3D" id="1.10.260.40">
    <property type="entry name" value="lambda repressor-like DNA-binding domains"/>
    <property type="match status" value="1"/>
</dbReference>
<organism evidence="2 3">
    <name type="scientific">Ciceribacter ferrooxidans</name>
    <dbReference type="NCBI Taxonomy" id="2509717"/>
    <lineage>
        <taxon>Bacteria</taxon>
        <taxon>Pseudomonadati</taxon>
        <taxon>Pseudomonadota</taxon>
        <taxon>Alphaproteobacteria</taxon>
        <taxon>Hyphomicrobiales</taxon>
        <taxon>Rhizobiaceae</taxon>
        <taxon>Ciceribacter</taxon>
    </lineage>
</organism>
<evidence type="ECO:0000259" key="1">
    <source>
        <dbReference type="PROSITE" id="PS50943"/>
    </source>
</evidence>
<gene>
    <name evidence="2" type="ORF">EUU22_10400</name>
</gene>
<dbReference type="Pfam" id="PF01381">
    <property type="entry name" value="HTH_3"/>
    <property type="match status" value="1"/>
</dbReference>
<comment type="caution">
    <text evidence="2">The sequence shown here is derived from an EMBL/GenBank/DDBJ whole genome shotgun (WGS) entry which is preliminary data.</text>
</comment>
<protein>
    <submittedName>
        <fullName evidence="2">Transcriptional regulator</fullName>
    </submittedName>
</protein>
<feature type="domain" description="HTH cro/C1-type" evidence="1">
    <location>
        <begin position="12"/>
        <end position="66"/>
    </location>
</feature>
<dbReference type="EMBL" id="SDVB01000216">
    <property type="protein sequence ID" value="RYC13932.1"/>
    <property type="molecule type" value="Genomic_DNA"/>
</dbReference>
<dbReference type="SUPFAM" id="SSF47413">
    <property type="entry name" value="lambda repressor-like DNA-binding domains"/>
    <property type="match status" value="1"/>
</dbReference>
<name>A0A4Q2T5L0_9HYPH</name>
<dbReference type="Proteomes" id="UP000291088">
    <property type="component" value="Unassembled WGS sequence"/>
</dbReference>
<dbReference type="InterPro" id="IPR010982">
    <property type="entry name" value="Lambda_DNA-bd_dom_sf"/>
</dbReference>
<evidence type="ECO:0000313" key="3">
    <source>
        <dbReference type="Proteomes" id="UP000291088"/>
    </source>
</evidence>
<dbReference type="GO" id="GO:0003677">
    <property type="term" value="F:DNA binding"/>
    <property type="evidence" value="ECO:0007669"/>
    <property type="project" value="InterPro"/>
</dbReference>
<reference evidence="2 3" key="1">
    <citation type="submission" date="2019-01" db="EMBL/GenBank/DDBJ databases">
        <authorList>
            <person name="Deng T."/>
        </authorList>
    </citation>
    <scope>NUCLEOTIDE SEQUENCE [LARGE SCALE GENOMIC DNA]</scope>
    <source>
        <strain evidence="2 3">F8825</strain>
    </source>
</reference>
<dbReference type="CDD" id="cd00093">
    <property type="entry name" value="HTH_XRE"/>
    <property type="match status" value="1"/>
</dbReference>
<dbReference type="OrthoDB" id="7361823at2"/>